<proteinExistence type="inferred from homology"/>
<dbReference type="EMBL" id="PPTA01000004">
    <property type="protein sequence ID" value="TFB04040.1"/>
    <property type="molecule type" value="Genomic_DNA"/>
</dbReference>
<reference evidence="3 4" key="1">
    <citation type="submission" date="2018-01" db="EMBL/GenBank/DDBJ databases">
        <title>Genome characterization of the sugarcane-associated fungus Trichoderma ghanense CCMA-1212 and their application in lignocelulose bioconversion.</title>
        <authorList>
            <person name="Steindorff A.S."/>
            <person name="Mendes T.D."/>
            <person name="Vilela E.S.D."/>
            <person name="Rodrigues D.S."/>
            <person name="Formighieri E.F."/>
            <person name="Melo I.S."/>
            <person name="Favaro L.C.L."/>
        </authorList>
    </citation>
    <scope>NUCLEOTIDE SEQUENCE [LARGE SCALE GENOMIC DNA]</scope>
    <source>
        <strain evidence="3 4">CCMA-1212</strain>
    </source>
</reference>
<dbReference type="GeneID" id="300575192"/>
<dbReference type="Pfam" id="PF13460">
    <property type="entry name" value="NAD_binding_10"/>
    <property type="match status" value="1"/>
</dbReference>
<evidence type="ECO:0000259" key="2">
    <source>
        <dbReference type="Pfam" id="PF13460"/>
    </source>
</evidence>
<dbReference type="RefSeq" id="XP_073560241.1">
    <property type="nucleotide sequence ID" value="XM_073700742.1"/>
</dbReference>
<name>A0ABY2H6Z6_9HYPO</name>
<feature type="domain" description="NAD(P)-binding" evidence="2">
    <location>
        <begin position="7"/>
        <end position="247"/>
    </location>
</feature>
<dbReference type="Proteomes" id="UP001642720">
    <property type="component" value="Unassembled WGS sequence"/>
</dbReference>
<sequence length="259" mass="27989">MHIFISGATGRNGNIVLSNALLRGHSVTVLARNPSSSSLPSHPNLTIIQGIQTTLKNTATSPSVNAMLMFQTGTPFSQQDVQKALTTPQPPTAIITTLNQRRTSENPFSPLSPDSPPNLLATTTKVLLAALTALLQTQPQVFPSEAAAPKIIVNSLFGARESFDSLFWPVRAVMHHSTMKFAIKDHNEMDRLIRESGFTFVFARAARLIEGSAGEVRVWPDDGRGCGWNAVVSRESLGAWMVSAAESDEWDGRAPVLTS</sequence>
<organism evidence="3 4">
    <name type="scientific">Trichoderma ghanense</name>
    <dbReference type="NCBI Taxonomy" id="65468"/>
    <lineage>
        <taxon>Eukaryota</taxon>
        <taxon>Fungi</taxon>
        <taxon>Dikarya</taxon>
        <taxon>Ascomycota</taxon>
        <taxon>Pezizomycotina</taxon>
        <taxon>Sordariomycetes</taxon>
        <taxon>Hypocreomycetidae</taxon>
        <taxon>Hypocreales</taxon>
        <taxon>Hypocreaceae</taxon>
        <taxon>Trichoderma</taxon>
    </lineage>
</organism>
<dbReference type="InterPro" id="IPR036291">
    <property type="entry name" value="NAD(P)-bd_dom_sf"/>
</dbReference>
<accession>A0ABY2H6Z6</accession>
<dbReference type="InterPro" id="IPR051606">
    <property type="entry name" value="Polyketide_Oxido-like"/>
</dbReference>
<dbReference type="PANTHER" id="PTHR43355">
    <property type="entry name" value="FLAVIN REDUCTASE (NADPH)"/>
    <property type="match status" value="1"/>
</dbReference>
<dbReference type="SUPFAM" id="SSF51735">
    <property type="entry name" value="NAD(P)-binding Rossmann-fold domains"/>
    <property type="match status" value="1"/>
</dbReference>
<dbReference type="Gene3D" id="3.40.50.720">
    <property type="entry name" value="NAD(P)-binding Rossmann-like Domain"/>
    <property type="match status" value="1"/>
</dbReference>
<keyword evidence="4" id="KW-1185">Reference proteome</keyword>
<gene>
    <name evidence="3" type="ORF">CCMA1212_003392</name>
</gene>
<comment type="similarity">
    <text evidence="1">Belongs to the avfA family.</text>
</comment>
<evidence type="ECO:0000313" key="3">
    <source>
        <dbReference type="EMBL" id="TFB04040.1"/>
    </source>
</evidence>
<evidence type="ECO:0000313" key="4">
    <source>
        <dbReference type="Proteomes" id="UP001642720"/>
    </source>
</evidence>
<comment type="caution">
    <text evidence="3">The sequence shown here is derived from an EMBL/GenBank/DDBJ whole genome shotgun (WGS) entry which is preliminary data.</text>
</comment>
<dbReference type="InterPro" id="IPR016040">
    <property type="entry name" value="NAD(P)-bd_dom"/>
</dbReference>
<dbReference type="PANTHER" id="PTHR43355:SF2">
    <property type="entry name" value="FLAVIN REDUCTASE (NADPH)"/>
    <property type="match status" value="1"/>
</dbReference>
<evidence type="ECO:0000256" key="1">
    <source>
        <dbReference type="ARBA" id="ARBA00038376"/>
    </source>
</evidence>
<protein>
    <recommendedName>
        <fullName evidence="2">NAD(P)-binding domain-containing protein</fullName>
    </recommendedName>
</protein>